<accession>A0ABY5AB68</accession>
<keyword evidence="4" id="KW-1185">Reference proteome</keyword>
<organism evidence="3 4">
    <name type="scientific">Ectopseudomonas hydrolytica</name>
    <dbReference type="NCBI Taxonomy" id="2493633"/>
    <lineage>
        <taxon>Bacteria</taxon>
        <taxon>Pseudomonadati</taxon>
        <taxon>Pseudomonadota</taxon>
        <taxon>Gammaproteobacteria</taxon>
        <taxon>Pseudomonadales</taxon>
        <taxon>Pseudomonadaceae</taxon>
        <taxon>Ectopseudomonas</taxon>
    </lineage>
</organism>
<dbReference type="GeneID" id="300080437"/>
<dbReference type="PROSITE" id="PS51257">
    <property type="entry name" value="PROKAR_LIPOPROTEIN"/>
    <property type="match status" value="1"/>
</dbReference>
<feature type="signal peptide" evidence="2">
    <location>
        <begin position="1"/>
        <end position="24"/>
    </location>
</feature>
<evidence type="ECO:0000313" key="4">
    <source>
        <dbReference type="Proteomes" id="UP001054897"/>
    </source>
</evidence>
<keyword evidence="2" id="KW-0732">Signal</keyword>
<evidence type="ECO:0000313" key="3">
    <source>
        <dbReference type="EMBL" id="USR40923.1"/>
    </source>
</evidence>
<evidence type="ECO:0008006" key="5">
    <source>
        <dbReference type="Google" id="ProtNLM"/>
    </source>
</evidence>
<gene>
    <name evidence="3" type="ORF">L1F06_005640</name>
</gene>
<reference evidence="3" key="1">
    <citation type="submission" date="2022-06" db="EMBL/GenBank/DDBJ databases">
        <title>Complete genome of Pseudomonas hydrolytica DSWY01T.</title>
        <authorList>
            <person name="Jung J."/>
            <person name="Jeon C.O."/>
        </authorList>
    </citation>
    <scope>NUCLEOTIDE SEQUENCE</scope>
    <source>
        <strain evidence="3">DSWY01</strain>
    </source>
</reference>
<dbReference type="Proteomes" id="UP001054897">
    <property type="component" value="Chromosome"/>
</dbReference>
<sequence length="152" mass="15840">MNNKFAIPLAPLALILGISGCASIVSDSSYPVSVTSAPEGADFEIRNRSGKVVHTGMTPGTVSLRAGAGYFKGEQYTVSYKKDGYTSQVSTLDSSLDGWYWGNILFGGLIGLFAVDPATGAMFKLPESASVSLPAAITEQKSPAVPLTSQAE</sequence>
<feature type="transmembrane region" description="Helical" evidence="1">
    <location>
        <begin position="98"/>
        <end position="115"/>
    </location>
</feature>
<protein>
    <recommendedName>
        <fullName evidence="5">PEGA domain-containing protein</fullName>
    </recommendedName>
</protein>
<dbReference type="EMBL" id="CP099397">
    <property type="protein sequence ID" value="USR40923.1"/>
    <property type="molecule type" value="Genomic_DNA"/>
</dbReference>
<dbReference type="RefSeq" id="WP_129483904.1">
    <property type="nucleotide sequence ID" value="NZ_CP099397.1"/>
</dbReference>
<keyword evidence="1" id="KW-0472">Membrane</keyword>
<name>A0ABY5AB68_9GAMM</name>
<evidence type="ECO:0000256" key="1">
    <source>
        <dbReference type="SAM" id="Phobius"/>
    </source>
</evidence>
<proteinExistence type="predicted"/>
<feature type="chain" id="PRO_5046604190" description="PEGA domain-containing protein" evidence="2">
    <location>
        <begin position="25"/>
        <end position="152"/>
    </location>
</feature>
<keyword evidence="1" id="KW-0812">Transmembrane</keyword>
<keyword evidence="1" id="KW-1133">Transmembrane helix</keyword>
<evidence type="ECO:0000256" key="2">
    <source>
        <dbReference type="SAM" id="SignalP"/>
    </source>
</evidence>